<dbReference type="AlphaFoldDB" id="A0A0E9V5K8"/>
<name>A0A0E9V5K8_ANGAN</name>
<evidence type="ECO:0000313" key="1">
    <source>
        <dbReference type="EMBL" id="JAH73317.1"/>
    </source>
</evidence>
<proteinExistence type="predicted"/>
<reference evidence="1" key="2">
    <citation type="journal article" date="2015" name="Fish Shellfish Immunol.">
        <title>Early steps in the European eel (Anguilla anguilla)-Vibrio vulnificus interaction in the gills: Role of the RtxA13 toxin.</title>
        <authorList>
            <person name="Callol A."/>
            <person name="Pajuelo D."/>
            <person name="Ebbesson L."/>
            <person name="Teles M."/>
            <person name="MacKenzie S."/>
            <person name="Amaro C."/>
        </authorList>
    </citation>
    <scope>NUCLEOTIDE SEQUENCE</scope>
</reference>
<protein>
    <submittedName>
        <fullName evidence="1">Uncharacterized protein</fullName>
    </submittedName>
</protein>
<accession>A0A0E9V5K8</accession>
<reference evidence="1" key="1">
    <citation type="submission" date="2014-11" db="EMBL/GenBank/DDBJ databases">
        <authorList>
            <person name="Amaro Gonzalez C."/>
        </authorList>
    </citation>
    <scope>NUCLEOTIDE SEQUENCE</scope>
</reference>
<dbReference type="EMBL" id="GBXM01035260">
    <property type="protein sequence ID" value="JAH73317.1"/>
    <property type="molecule type" value="Transcribed_RNA"/>
</dbReference>
<sequence length="33" mass="3913">MSISGSLHTKKKKKMSTQVITWTNWLVIMYRKS</sequence>
<organism evidence="1">
    <name type="scientific">Anguilla anguilla</name>
    <name type="common">European freshwater eel</name>
    <name type="synonym">Muraena anguilla</name>
    <dbReference type="NCBI Taxonomy" id="7936"/>
    <lineage>
        <taxon>Eukaryota</taxon>
        <taxon>Metazoa</taxon>
        <taxon>Chordata</taxon>
        <taxon>Craniata</taxon>
        <taxon>Vertebrata</taxon>
        <taxon>Euteleostomi</taxon>
        <taxon>Actinopterygii</taxon>
        <taxon>Neopterygii</taxon>
        <taxon>Teleostei</taxon>
        <taxon>Anguilliformes</taxon>
        <taxon>Anguillidae</taxon>
        <taxon>Anguilla</taxon>
    </lineage>
</organism>